<evidence type="ECO:0000313" key="1">
    <source>
        <dbReference type="EMBL" id="OMO51317.1"/>
    </source>
</evidence>
<protein>
    <submittedName>
        <fullName evidence="1">Uncharacterized protein</fullName>
    </submittedName>
</protein>
<proteinExistence type="predicted"/>
<reference evidence="2" key="1">
    <citation type="submission" date="2013-09" db="EMBL/GenBank/DDBJ databases">
        <title>Corchorus olitorius genome sequencing.</title>
        <authorList>
            <person name="Alam M."/>
            <person name="Haque M.S."/>
            <person name="Islam M.S."/>
            <person name="Emdad E.M."/>
            <person name="Islam M.M."/>
            <person name="Ahmed B."/>
            <person name="Halim A."/>
            <person name="Hossen Q.M.M."/>
            <person name="Hossain M.Z."/>
            <person name="Ahmed R."/>
            <person name="Khan M.M."/>
            <person name="Islam R."/>
            <person name="Rashid M.M."/>
            <person name="Khan S.A."/>
            <person name="Rahman M.S."/>
            <person name="Alam M."/>
            <person name="Yahiya A.S."/>
            <person name="Khan M.S."/>
            <person name="Azam M.S."/>
            <person name="Haque T."/>
            <person name="Lashkar M.Z.H."/>
            <person name="Akhand A.I."/>
            <person name="Morshed G."/>
            <person name="Roy S."/>
            <person name="Uddin K.S."/>
            <person name="Rabeya T."/>
            <person name="Hossain A.S."/>
            <person name="Chowdhury A."/>
            <person name="Snigdha A.R."/>
            <person name="Mortoza M.S."/>
            <person name="Matin S.A."/>
            <person name="Hoque S.M.E."/>
            <person name="Islam M.K."/>
            <person name="Roy D.K."/>
            <person name="Haider R."/>
            <person name="Moosa M.M."/>
            <person name="Elias S.M."/>
            <person name="Hasan A.M."/>
            <person name="Jahan S."/>
            <person name="Shafiuddin M."/>
            <person name="Mahmood N."/>
            <person name="Shommy N.S."/>
        </authorList>
    </citation>
    <scope>NUCLEOTIDE SEQUENCE [LARGE SCALE GENOMIC DNA]</scope>
    <source>
        <strain evidence="2">cv. O-4</strain>
    </source>
</reference>
<accession>A0A1R3FZU5</accession>
<keyword evidence="2" id="KW-1185">Reference proteome</keyword>
<name>A0A1R3FZU5_9ROSI</name>
<dbReference type="Proteomes" id="UP000187203">
    <property type="component" value="Unassembled WGS sequence"/>
</dbReference>
<dbReference type="EMBL" id="AWUE01024224">
    <property type="protein sequence ID" value="OMO51317.1"/>
    <property type="molecule type" value="Genomic_DNA"/>
</dbReference>
<gene>
    <name evidence="1" type="ORF">COLO4_37728</name>
</gene>
<comment type="caution">
    <text evidence="1">The sequence shown here is derived from an EMBL/GenBank/DDBJ whole genome shotgun (WGS) entry which is preliminary data.</text>
</comment>
<evidence type="ECO:0000313" key="2">
    <source>
        <dbReference type="Proteomes" id="UP000187203"/>
    </source>
</evidence>
<organism evidence="1 2">
    <name type="scientific">Corchorus olitorius</name>
    <dbReference type="NCBI Taxonomy" id="93759"/>
    <lineage>
        <taxon>Eukaryota</taxon>
        <taxon>Viridiplantae</taxon>
        <taxon>Streptophyta</taxon>
        <taxon>Embryophyta</taxon>
        <taxon>Tracheophyta</taxon>
        <taxon>Spermatophyta</taxon>
        <taxon>Magnoliopsida</taxon>
        <taxon>eudicotyledons</taxon>
        <taxon>Gunneridae</taxon>
        <taxon>Pentapetalae</taxon>
        <taxon>rosids</taxon>
        <taxon>malvids</taxon>
        <taxon>Malvales</taxon>
        <taxon>Malvaceae</taxon>
        <taxon>Grewioideae</taxon>
        <taxon>Apeibeae</taxon>
        <taxon>Corchorus</taxon>
    </lineage>
</organism>
<sequence>MVAGEEIVQRFRLGKPISILYLWLLLRQFSLHQRD</sequence>
<dbReference type="AlphaFoldDB" id="A0A1R3FZU5"/>